<protein>
    <submittedName>
        <fullName evidence="4">Uncharacterized protein</fullName>
    </submittedName>
</protein>
<dbReference type="Pfam" id="PF17919">
    <property type="entry name" value="RT_RNaseH_2"/>
    <property type="match status" value="1"/>
</dbReference>
<dbReference type="OrthoDB" id="1909920at2759"/>
<evidence type="ECO:0000259" key="3">
    <source>
        <dbReference type="Pfam" id="PF17921"/>
    </source>
</evidence>
<evidence type="ECO:0000313" key="5">
    <source>
        <dbReference type="Proteomes" id="UP000626092"/>
    </source>
</evidence>
<dbReference type="Proteomes" id="UP000626092">
    <property type="component" value="Unassembled WGS sequence"/>
</dbReference>
<dbReference type="CDD" id="cd09274">
    <property type="entry name" value="RNase_HI_RT_Ty3"/>
    <property type="match status" value="1"/>
</dbReference>
<dbReference type="InterPro" id="IPR041577">
    <property type="entry name" value="RT_RNaseH_2"/>
</dbReference>
<dbReference type="PANTHER" id="PTHR37984">
    <property type="entry name" value="PROTEIN CBG26694"/>
    <property type="match status" value="1"/>
</dbReference>
<dbReference type="GO" id="GO:0003824">
    <property type="term" value="F:catalytic activity"/>
    <property type="evidence" value="ECO:0007669"/>
    <property type="project" value="UniProtKB-KW"/>
</dbReference>
<feature type="domain" description="Integrase zinc-binding" evidence="3">
    <location>
        <begin position="316"/>
        <end position="369"/>
    </location>
</feature>
<keyword evidence="5" id="KW-1185">Reference proteome</keyword>
<evidence type="ECO:0000259" key="2">
    <source>
        <dbReference type="Pfam" id="PF17919"/>
    </source>
</evidence>
<dbReference type="InterPro" id="IPR041588">
    <property type="entry name" value="Integrase_H2C2"/>
</dbReference>
<name>A0A834LKU9_RHOSS</name>
<sequence>MTYLAALVEIKPDVKVEVLDEVASLLKEFADMMPPELPKDVLSRLRKQELYVKMEKCEFDQQEIKFLWHAINKGHVKMDRLKIQAILDWPPPTKVLELRSFLGLANYYRKFIHNYSKKAAPLTELLKKDQTWQWEAGCQEAFEKLKVAVASEPVLRLPDFELPFEVHTDASDKAIGGVLVQEGHHVAFESRKLNDAEKRYSAHEKEMTVVVHCLQTWRVYLLGTKFLVLTDNVANTFFKVQKKLSPSRKEVLGYIAAISRVASGFVDRIRANAGNDAEYQKLVQQVKDGTVLRYWLEDSLFHVKGDRLYVPLLGGLRQELLRETQDPQWAGHPGRQRMLALLSRSYYWPKMEDDVEAYVKTCLVCQQDKMK</sequence>
<dbReference type="InterPro" id="IPR050951">
    <property type="entry name" value="Retrovirus_Pol_polyprotein"/>
</dbReference>
<proteinExistence type="predicted"/>
<evidence type="ECO:0000313" key="4">
    <source>
        <dbReference type="EMBL" id="KAF7143242.1"/>
    </source>
</evidence>
<dbReference type="EMBL" id="WJXA01000005">
    <property type="protein sequence ID" value="KAF7143242.1"/>
    <property type="molecule type" value="Genomic_DNA"/>
</dbReference>
<gene>
    <name evidence="4" type="ORF">RHSIM_Rhsim05G0156800</name>
</gene>
<dbReference type="InterPro" id="IPR043128">
    <property type="entry name" value="Rev_trsase/Diguanyl_cyclase"/>
</dbReference>
<dbReference type="FunFam" id="1.10.340.70:FF:000001">
    <property type="entry name" value="Retrovirus-related Pol polyprotein from transposon gypsy-like Protein"/>
    <property type="match status" value="1"/>
</dbReference>
<feature type="domain" description="Reverse transcriptase/retrotransposon-derived protein RNase H-like" evidence="2">
    <location>
        <begin position="134"/>
        <end position="228"/>
    </location>
</feature>
<dbReference type="FunFam" id="3.30.70.270:FF:000020">
    <property type="entry name" value="Transposon Tf2-6 polyprotein-like Protein"/>
    <property type="match status" value="1"/>
</dbReference>
<dbReference type="Pfam" id="PF17921">
    <property type="entry name" value="Integrase_H2C2"/>
    <property type="match status" value="1"/>
</dbReference>
<evidence type="ECO:0000256" key="1">
    <source>
        <dbReference type="ARBA" id="ARBA00023268"/>
    </source>
</evidence>
<organism evidence="4 5">
    <name type="scientific">Rhododendron simsii</name>
    <name type="common">Sims's rhododendron</name>
    <dbReference type="NCBI Taxonomy" id="118357"/>
    <lineage>
        <taxon>Eukaryota</taxon>
        <taxon>Viridiplantae</taxon>
        <taxon>Streptophyta</taxon>
        <taxon>Embryophyta</taxon>
        <taxon>Tracheophyta</taxon>
        <taxon>Spermatophyta</taxon>
        <taxon>Magnoliopsida</taxon>
        <taxon>eudicotyledons</taxon>
        <taxon>Gunneridae</taxon>
        <taxon>Pentapetalae</taxon>
        <taxon>asterids</taxon>
        <taxon>Ericales</taxon>
        <taxon>Ericaceae</taxon>
        <taxon>Ericoideae</taxon>
        <taxon>Rhodoreae</taxon>
        <taxon>Rhododendron</taxon>
    </lineage>
</organism>
<accession>A0A834LKU9</accession>
<dbReference type="Gene3D" id="1.10.340.70">
    <property type="match status" value="1"/>
</dbReference>
<dbReference type="AlphaFoldDB" id="A0A834LKU9"/>
<comment type="caution">
    <text evidence="4">The sequence shown here is derived from an EMBL/GenBank/DDBJ whole genome shotgun (WGS) entry which is preliminary data.</text>
</comment>
<dbReference type="InterPro" id="IPR043502">
    <property type="entry name" value="DNA/RNA_pol_sf"/>
</dbReference>
<reference evidence="4" key="1">
    <citation type="submission" date="2019-11" db="EMBL/GenBank/DDBJ databases">
        <authorList>
            <person name="Liu Y."/>
            <person name="Hou J."/>
            <person name="Li T.-Q."/>
            <person name="Guan C.-H."/>
            <person name="Wu X."/>
            <person name="Wu H.-Z."/>
            <person name="Ling F."/>
            <person name="Zhang R."/>
            <person name="Shi X.-G."/>
            <person name="Ren J.-P."/>
            <person name="Chen E.-F."/>
            <person name="Sun J.-M."/>
        </authorList>
    </citation>
    <scope>NUCLEOTIDE SEQUENCE</scope>
    <source>
        <strain evidence="4">Adult_tree_wgs_1</strain>
        <tissue evidence="4">Leaves</tissue>
    </source>
</reference>
<dbReference type="PANTHER" id="PTHR37984:SF5">
    <property type="entry name" value="PROTEIN NYNRIN-LIKE"/>
    <property type="match status" value="1"/>
</dbReference>
<keyword evidence="1" id="KW-0511">Multifunctional enzyme</keyword>
<dbReference type="Gene3D" id="3.30.70.270">
    <property type="match status" value="2"/>
</dbReference>
<dbReference type="SUPFAM" id="SSF56672">
    <property type="entry name" value="DNA/RNA polymerases"/>
    <property type="match status" value="1"/>
</dbReference>